<gene>
    <name evidence="1" type="ORF">L6164_002844</name>
</gene>
<reference evidence="1 2" key="1">
    <citation type="journal article" date="2022" name="DNA Res.">
        <title>Chromosomal-level genome assembly of the orchid tree Bauhinia variegata (Leguminosae; Cercidoideae) supports the allotetraploid origin hypothesis of Bauhinia.</title>
        <authorList>
            <person name="Zhong Y."/>
            <person name="Chen Y."/>
            <person name="Zheng D."/>
            <person name="Pang J."/>
            <person name="Liu Y."/>
            <person name="Luo S."/>
            <person name="Meng S."/>
            <person name="Qian L."/>
            <person name="Wei D."/>
            <person name="Dai S."/>
            <person name="Zhou R."/>
        </authorList>
    </citation>
    <scope>NUCLEOTIDE SEQUENCE [LARGE SCALE GENOMIC DNA]</scope>
    <source>
        <strain evidence="1">BV-YZ2020</strain>
    </source>
</reference>
<keyword evidence="2" id="KW-1185">Reference proteome</keyword>
<dbReference type="Proteomes" id="UP000828941">
    <property type="component" value="Chromosome 2"/>
</dbReference>
<protein>
    <submittedName>
        <fullName evidence="1">Uncharacterized protein</fullName>
    </submittedName>
</protein>
<evidence type="ECO:0000313" key="2">
    <source>
        <dbReference type="Proteomes" id="UP000828941"/>
    </source>
</evidence>
<proteinExistence type="predicted"/>
<accession>A0ACB9PYL3</accession>
<organism evidence="1 2">
    <name type="scientific">Bauhinia variegata</name>
    <name type="common">Purple orchid tree</name>
    <name type="synonym">Phanera variegata</name>
    <dbReference type="NCBI Taxonomy" id="167791"/>
    <lineage>
        <taxon>Eukaryota</taxon>
        <taxon>Viridiplantae</taxon>
        <taxon>Streptophyta</taxon>
        <taxon>Embryophyta</taxon>
        <taxon>Tracheophyta</taxon>
        <taxon>Spermatophyta</taxon>
        <taxon>Magnoliopsida</taxon>
        <taxon>eudicotyledons</taxon>
        <taxon>Gunneridae</taxon>
        <taxon>Pentapetalae</taxon>
        <taxon>rosids</taxon>
        <taxon>fabids</taxon>
        <taxon>Fabales</taxon>
        <taxon>Fabaceae</taxon>
        <taxon>Cercidoideae</taxon>
        <taxon>Cercideae</taxon>
        <taxon>Bauhiniinae</taxon>
        <taxon>Bauhinia</taxon>
    </lineage>
</organism>
<sequence>MAYWKPVLVLFLSALVVGSMLNMAIEARDIGYGSMEKGDGTPCDPKNQQNCKPEAKANPYQRGCETIDQCRHN</sequence>
<dbReference type="EMBL" id="CM039427">
    <property type="protein sequence ID" value="KAI4353924.1"/>
    <property type="molecule type" value="Genomic_DNA"/>
</dbReference>
<comment type="caution">
    <text evidence="1">The sequence shown here is derived from an EMBL/GenBank/DDBJ whole genome shotgun (WGS) entry which is preliminary data.</text>
</comment>
<evidence type="ECO:0000313" key="1">
    <source>
        <dbReference type="EMBL" id="KAI4353924.1"/>
    </source>
</evidence>
<name>A0ACB9PYL3_BAUVA</name>